<feature type="compositionally biased region" description="Polar residues" evidence="1">
    <location>
        <begin position="163"/>
        <end position="182"/>
    </location>
</feature>
<feature type="compositionally biased region" description="Low complexity" evidence="1">
    <location>
        <begin position="822"/>
        <end position="834"/>
    </location>
</feature>
<keyword evidence="5" id="KW-1185">Reference proteome</keyword>
<feature type="compositionally biased region" description="Polar residues" evidence="1">
    <location>
        <begin position="325"/>
        <end position="356"/>
    </location>
</feature>
<feature type="compositionally biased region" description="Polar residues" evidence="1">
    <location>
        <begin position="997"/>
        <end position="1011"/>
    </location>
</feature>
<feature type="compositionally biased region" description="Low complexity" evidence="1">
    <location>
        <begin position="197"/>
        <end position="216"/>
    </location>
</feature>
<comment type="caution">
    <text evidence="4">The sequence shown here is derived from an EMBL/GenBank/DDBJ whole genome shotgun (WGS) entry which is preliminary data.</text>
</comment>
<organism evidence="4 5">
    <name type="scientific">Neoarthrinium moseri</name>
    <dbReference type="NCBI Taxonomy" id="1658444"/>
    <lineage>
        <taxon>Eukaryota</taxon>
        <taxon>Fungi</taxon>
        <taxon>Dikarya</taxon>
        <taxon>Ascomycota</taxon>
        <taxon>Pezizomycotina</taxon>
        <taxon>Sordariomycetes</taxon>
        <taxon>Xylariomycetidae</taxon>
        <taxon>Amphisphaeriales</taxon>
        <taxon>Apiosporaceae</taxon>
        <taxon>Neoarthrinium</taxon>
    </lineage>
</organism>
<gene>
    <name evidence="4" type="ORF">JX265_010675</name>
</gene>
<dbReference type="Proteomes" id="UP000829685">
    <property type="component" value="Unassembled WGS sequence"/>
</dbReference>
<feature type="region of interest" description="Disordered" evidence="1">
    <location>
        <begin position="880"/>
        <end position="1011"/>
    </location>
</feature>
<name>A0A9P9WDU9_9PEZI</name>
<dbReference type="InterPro" id="IPR054215">
    <property type="entry name" value="DUF6923"/>
</dbReference>
<feature type="compositionally biased region" description="Polar residues" evidence="1">
    <location>
        <begin position="930"/>
        <end position="950"/>
    </location>
</feature>
<feature type="domain" description="DUF6923" evidence="2">
    <location>
        <begin position="1825"/>
        <end position="2061"/>
    </location>
</feature>
<dbReference type="Pfam" id="PF25485">
    <property type="entry name" value="DUF7908"/>
    <property type="match status" value="1"/>
</dbReference>
<reference evidence="4" key="1">
    <citation type="submission" date="2021-03" db="EMBL/GenBank/DDBJ databases">
        <title>Revisited historic fungal species revealed as producer of novel bioactive compounds through whole genome sequencing and comparative genomics.</title>
        <authorList>
            <person name="Vignolle G.A."/>
            <person name="Hochenegger N."/>
            <person name="Mach R.L."/>
            <person name="Mach-Aigner A.R."/>
            <person name="Javad Rahimi M."/>
            <person name="Salim K.A."/>
            <person name="Chan C.M."/>
            <person name="Lim L.B.L."/>
            <person name="Cai F."/>
            <person name="Druzhinina I.S."/>
            <person name="U'Ren J.M."/>
            <person name="Derntl C."/>
        </authorList>
    </citation>
    <scope>NUCLEOTIDE SEQUENCE</scope>
    <source>
        <strain evidence="4">TUCIM 5799</strain>
    </source>
</reference>
<protein>
    <submittedName>
        <fullName evidence="4">Uncharacterized protein</fullName>
    </submittedName>
</protein>
<feature type="region of interest" description="Disordered" evidence="1">
    <location>
        <begin position="614"/>
        <end position="789"/>
    </location>
</feature>
<feature type="compositionally biased region" description="Low complexity" evidence="1">
    <location>
        <begin position="1353"/>
        <end position="1463"/>
    </location>
</feature>
<feature type="region of interest" description="Disordered" evidence="1">
    <location>
        <begin position="1503"/>
        <end position="1538"/>
    </location>
</feature>
<feature type="compositionally biased region" description="Polar residues" evidence="1">
    <location>
        <begin position="120"/>
        <end position="129"/>
    </location>
</feature>
<evidence type="ECO:0000256" key="1">
    <source>
        <dbReference type="SAM" id="MobiDB-lite"/>
    </source>
</evidence>
<feature type="region of interest" description="Disordered" evidence="1">
    <location>
        <begin position="1182"/>
        <end position="1215"/>
    </location>
</feature>
<feature type="compositionally biased region" description="Low complexity" evidence="1">
    <location>
        <begin position="951"/>
        <end position="996"/>
    </location>
</feature>
<feature type="region of interest" description="Disordered" evidence="1">
    <location>
        <begin position="400"/>
        <end position="458"/>
    </location>
</feature>
<feature type="compositionally biased region" description="Polar residues" evidence="1">
    <location>
        <begin position="1045"/>
        <end position="1074"/>
    </location>
</feature>
<feature type="region of interest" description="Disordered" evidence="1">
    <location>
        <begin position="1238"/>
        <end position="1463"/>
    </location>
</feature>
<dbReference type="Pfam" id="PF21959">
    <property type="entry name" value="DUF6923"/>
    <property type="match status" value="1"/>
</dbReference>
<evidence type="ECO:0000259" key="2">
    <source>
        <dbReference type="Pfam" id="PF21959"/>
    </source>
</evidence>
<evidence type="ECO:0000313" key="5">
    <source>
        <dbReference type="Proteomes" id="UP000829685"/>
    </source>
</evidence>
<feature type="compositionally biased region" description="Low complexity" evidence="1">
    <location>
        <begin position="227"/>
        <end position="264"/>
    </location>
</feature>
<dbReference type="InterPro" id="IPR057230">
    <property type="entry name" value="DUF7908"/>
</dbReference>
<feature type="region of interest" description="Disordered" evidence="1">
    <location>
        <begin position="1045"/>
        <end position="1094"/>
    </location>
</feature>
<feature type="compositionally biased region" description="Low complexity" evidence="1">
    <location>
        <begin position="357"/>
        <end position="371"/>
    </location>
</feature>
<feature type="compositionally biased region" description="Low complexity" evidence="1">
    <location>
        <begin position="1503"/>
        <end position="1522"/>
    </location>
</feature>
<feature type="compositionally biased region" description="Low complexity" evidence="1">
    <location>
        <begin position="303"/>
        <end position="320"/>
    </location>
</feature>
<feature type="compositionally biased region" description="Low complexity" evidence="1">
    <location>
        <begin position="448"/>
        <end position="458"/>
    </location>
</feature>
<dbReference type="EMBL" id="JAFIMR010000036">
    <property type="protein sequence ID" value="KAI1858582.1"/>
    <property type="molecule type" value="Genomic_DNA"/>
</dbReference>
<feature type="compositionally biased region" description="Low complexity" evidence="1">
    <location>
        <begin position="1238"/>
        <end position="1256"/>
    </location>
</feature>
<evidence type="ECO:0000313" key="4">
    <source>
        <dbReference type="EMBL" id="KAI1858582.1"/>
    </source>
</evidence>
<feature type="compositionally biased region" description="Polar residues" evidence="1">
    <location>
        <begin position="400"/>
        <end position="447"/>
    </location>
</feature>
<feature type="compositionally biased region" description="Low complexity" evidence="1">
    <location>
        <begin position="1075"/>
        <end position="1094"/>
    </location>
</feature>
<feature type="compositionally biased region" description="Polar residues" evidence="1">
    <location>
        <begin position="90"/>
        <end position="109"/>
    </location>
</feature>
<feature type="region of interest" description="Disordered" evidence="1">
    <location>
        <begin position="149"/>
        <end position="264"/>
    </location>
</feature>
<feature type="compositionally biased region" description="Polar residues" evidence="1">
    <location>
        <begin position="802"/>
        <end position="821"/>
    </location>
</feature>
<feature type="compositionally biased region" description="Polar residues" evidence="1">
    <location>
        <begin position="628"/>
        <end position="770"/>
    </location>
</feature>
<feature type="compositionally biased region" description="Low complexity" evidence="1">
    <location>
        <begin position="776"/>
        <end position="789"/>
    </location>
</feature>
<feature type="region of interest" description="Disordered" evidence="1">
    <location>
        <begin position="286"/>
        <end position="371"/>
    </location>
</feature>
<feature type="domain" description="DUF7908" evidence="3">
    <location>
        <begin position="489"/>
        <end position="604"/>
    </location>
</feature>
<feature type="compositionally biased region" description="Low complexity" evidence="1">
    <location>
        <begin position="1332"/>
        <end position="1346"/>
    </location>
</feature>
<accession>A0A9P9WDU9</accession>
<feature type="region of interest" description="Disordered" evidence="1">
    <location>
        <begin position="1109"/>
        <end position="1146"/>
    </location>
</feature>
<feature type="region of interest" description="Disordered" evidence="1">
    <location>
        <begin position="90"/>
        <end position="129"/>
    </location>
</feature>
<proteinExistence type="predicted"/>
<feature type="compositionally biased region" description="Polar residues" evidence="1">
    <location>
        <begin position="1257"/>
        <end position="1331"/>
    </location>
</feature>
<evidence type="ECO:0000259" key="3">
    <source>
        <dbReference type="Pfam" id="PF25485"/>
    </source>
</evidence>
<feature type="compositionally biased region" description="Polar residues" evidence="1">
    <location>
        <begin position="880"/>
        <end position="923"/>
    </location>
</feature>
<feature type="region of interest" description="Disordered" evidence="1">
    <location>
        <begin position="802"/>
        <end position="835"/>
    </location>
</feature>
<sequence length="2067" mass="213931">MGCQLLLAFRLARQGYFTLFYLFCIGNETFPSIMLGRIAVLAFLIYGGCGKMATGPGTGHRDPGPRASVQAREACRTYVTTMLVTIQEGGNTTSLEETAFPQSPGNAGSVSDEEAPFPSTAGNQGSSIQPEDTYALSFSENATIITIPTSSATLSNETHSRDASQGSERLTTSPGETVSGILSSPRFISAGPSTLGTASSAAISTNSPSPSSSNESSDTKLSTSGIASSAAVSTNSPSLSSSNDSSNIKPSTSDPKAISVSTSLSISGSSSRVTLLITSSTSELATSLVSSTATDRDDGTEATSTGSSSFEPTSSLSPGSPRTLPDTSDNIISKSLAFTTEPMTTGSRRSVTGSMTLSTDSDISPSFSSLSGSLNASDPMLTSSVASDSALTSGVDLDSTLTSGVPSDPTFTAPDSTLTSAVASGIDSTGNENSQTEGPIVTNAPNPSDTSFTSTDSLSSLPAMSTVILSVEITTQEINETRKRGAELWARDETSGFVGDETFQHPESCSNATLFRRTNGQLLSRSRPLSVDPGVDFINMSNYPGGSITTTFVVVGGVLYWDNNAFYNGTAGFCEGTMGEVYATFTETGGPPNCIPVKLVVYTANQCQNGEIVGVEGGTTTDVPPSPSNTETLASETSPSLSDTEPTTSVITEPVSTLSSSDLVETPLSSSTQVDESQASSPPGSQTPSELPTASSTESTLDNGESLSTAPESAGSTNPPSSTATPDSPLMSSANQGSPDQSTGGTDTAIITASLTPGDTETERFSTGLTTIDAPATSTEGSAEETTNGATLIQTTSSVIMSSTGLTTSEPVVSSEDMSTMISDSSDKPVISSSEPAASTQFLTFEDSSLESFMSSSEGMMTTTGVDPVISATGTTVSNFDTTSSPTVQQGSNDSSDAATMTVSDTPTVSMELSDTFSSTGFPTTPVLPETSTTPLSISQEEPTSLTSVASSLSPPITSLDPLSSSTSVLSEPSNSLLTSTGESTENSESISSLETDQNSPSAGTSMTNDPLLTTIETSSESDTVYSSGASNIPSATKTLTEADTTQELPIPSTQTSFLSPTFSDNQTQESTAITDSSTGSLTSSNSGQSLSTHTVGTGTLLITDVTNSSTNAEAPSGSTAEDISTNVPGLTTSMDSGSTIPNSDVKTSASLETSAASISTSTFDLSSVDTALSTNTFETSTTIELSTTSSEAFESSSQGKSSSEDSTIFPSPTTATTIVTSNSVSSPISIVETSGLASSTSPYTSASAAQSSGQSFPSTTETVTPGSLVDTTTSDSEFSSRTINQDSTIFTSSDFQTSPSSPNTAEATPSSVVGTTTSDSESTSRNTKQDSTAFTSSAFQSSSSSPGTAEDTTTSPPEPVSSTSSSTELPVSTSSSSSIRTLESSESSSSSDNAVLSGSASSSSIGTSGQSASRTTEGPGVSSSSPEAVSSSTETSLSTGSSVSSTNNPDSQSSSSGTSRVSSSVVISSSLASSQTTTSNANSESSQSGLFTTSIASSTSFPPVVSTSSSNSLGATTSLSTAEPTFDSATSTSSALGLKPEPDGFHVNVVEYEFTPIEQHIRTNCPTIPYKLDFKPDPDGFHVDVVEYELQCKHRLKPDGVYVKYDFTPVEPVWINCPTPYYKLRLKPEPNSFHVDFIEFYFTPTEQHVRIICSTLHCKLRLKPDSFHVKYDFTPIEQHVWTNRPILNCKLHFKPKPDGFHRFVEFYFTPTKQHNTKNQLVHYRVVSSSVITSAVSTSTVSPVYTTVSTLYSGNSTTTTTVPPSGTAAGTVIIQRPSYVTTTQPYSGSVTITSTQTASGANQGTVYVQAPLATLNCDPNGYLIQTTTLYRVNITTGNTTTVKSGVGDGRGIQAIGYNVADNFIYGSIGVTLNAPVDLIRIAADGSHTIVNSLNISNTWYPNSGDVDESSQYWASFQGSYWLQLDLKPGSPTFNRTVNSGQMTPPHLILDWAYVPGAGNYLWALGYDSPAINSTFLQRFDRASKSWTVVANLGNIGGSNRNAFGAVYASDDGYLYGSENFSGGIYRFNIPPNGTVTAGFNATYTKIANGPTSLSNDGARCIKAANIS</sequence>
<feature type="compositionally biased region" description="Low complexity" evidence="1">
    <location>
        <begin position="1182"/>
        <end position="1208"/>
    </location>
</feature>